<proteinExistence type="inferred from homology"/>
<gene>
    <name evidence="9" type="ORF">SH1V18_19260</name>
</gene>
<protein>
    <submittedName>
        <fullName evidence="9">ABC transporter permease</fullName>
    </submittedName>
</protein>
<keyword evidence="10" id="KW-1185">Reference proteome</keyword>
<dbReference type="SUPFAM" id="SSF161098">
    <property type="entry name" value="MetI-like"/>
    <property type="match status" value="1"/>
</dbReference>
<dbReference type="CDD" id="cd06261">
    <property type="entry name" value="TM_PBP2"/>
    <property type="match status" value="1"/>
</dbReference>
<evidence type="ECO:0000259" key="8">
    <source>
        <dbReference type="PROSITE" id="PS50928"/>
    </source>
</evidence>
<dbReference type="GO" id="GO:0055085">
    <property type="term" value="P:transmembrane transport"/>
    <property type="evidence" value="ECO:0007669"/>
    <property type="project" value="InterPro"/>
</dbReference>
<dbReference type="InterPro" id="IPR035906">
    <property type="entry name" value="MetI-like_sf"/>
</dbReference>
<evidence type="ECO:0000256" key="7">
    <source>
        <dbReference type="RuleBase" id="RU363032"/>
    </source>
</evidence>
<comment type="caution">
    <text evidence="9">The sequence shown here is derived from an EMBL/GenBank/DDBJ whole genome shotgun (WGS) entry which is preliminary data.</text>
</comment>
<keyword evidence="4 7" id="KW-0812">Transmembrane</keyword>
<evidence type="ECO:0000313" key="9">
    <source>
        <dbReference type="EMBL" id="GKX29446.1"/>
    </source>
</evidence>
<dbReference type="AlphaFoldDB" id="A0A9W6DDW1"/>
<evidence type="ECO:0000313" key="10">
    <source>
        <dbReference type="Proteomes" id="UP001144256"/>
    </source>
</evidence>
<dbReference type="EMBL" id="BRLB01000004">
    <property type="protein sequence ID" value="GKX29446.1"/>
    <property type="molecule type" value="Genomic_DNA"/>
</dbReference>
<dbReference type="GO" id="GO:0005886">
    <property type="term" value="C:plasma membrane"/>
    <property type="evidence" value="ECO:0007669"/>
    <property type="project" value="UniProtKB-SubCell"/>
</dbReference>
<dbReference type="PANTHER" id="PTHR30193">
    <property type="entry name" value="ABC TRANSPORTER PERMEASE PROTEIN"/>
    <property type="match status" value="1"/>
</dbReference>
<evidence type="ECO:0000256" key="2">
    <source>
        <dbReference type="ARBA" id="ARBA00022448"/>
    </source>
</evidence>
<feature type="transmembrane region" description="Helical" evidence="7">
    <location>
        <begin position="63"/>
        <end position="93"/>
    </location>
</feature>
<keyword evidence="6 7" id="KW-0472">Membrane</keyword>
<feature type="domain" description="ABC transmembrane type-1" evidence="8">
    <location>
        <begin position="67"/>
        <end position="277"/>
    </location>
</feature>
<accession>A0A9W6DDW1</accession>
<dbReference type="PROSITE" id="PS50928">
    <property type="entry name" value="ABC_TM1"/>
    <property type="match status" value="1"/>
</dbReference>
<feature type="transmembrane region" description="Helical" evidence="7">
    <location>
        <begin position="7"/>
        <end position="29"/>
    </location>
</feature>
<evidence type="ECO:0000256" key="6">
    <source>
        <dbReference type="ARBA" id="ARBA00023136"/>
    </source>
</evidence>
<comment type="subcellular location">
    <subcellularLocation>
        <location evidence="1 7">Cell membrane</location>
        <topology evidence="1 7">Multi-pass membrane protein</topology>
    </subcellularLocation>
</comment>
<keyword evidence="2 7" id="KW-0813">Transport</keyword>
<feature type="transmembrane region" description="Helical" evidence="7">
    <location>
        <begin position="152"/>
        <end position="174"/>
    </location>
</feature>
<evidence type="ECO:0000256" key="1">
    <source>
        <dbReference type="ARBA" id="ARBA00004651"/>
    </source>
</evidence>
<evidence type="ECO:0000256" key="5">
    <source>
        <dbReference type="ARBA" id="ARBA00022989"/>
    </source>
</evidence>
<organism evidence="9 10">
    <name type="scientific">Vallitalea longa</name>
    <dbReference type="NCBI Taxonomy" id="2936439"/>
    <lineage>
        <taxon>Bacteria</taxon>
        <taxon>Bacillati</taxon>
        <taxon>Bacillota</taxon>
        <taxon>Clostridia</taxon>
        <taxon>Lachnospirales</taxon>
        <taxon>Vallitaleaceae</taxon>
        <taxon>Vallitalea</taxon>
    </lineage>
</organism>
<feature type="transmembrane region" description="Helical" evidence="7">
    <location>
        <begin position="204"/>
        <end position="224"/>
    </location>
</feature>
<name>A0A9W6DDW1_9FIRM</name>
<dbReference type="Gene3D" id="1.10.3720.10">
    <property type="entry name" value="MetI-like"/>
    <property type="match status" value="1"/>
</dbReference>
<keyword evidence="3" id="KW-1003">Cell membrane</keyword>
<comment type="similarity">
    <text evidence="7">Belongs to the binding-protein-dependent transport system permease family.</text>
</comment>
<dbReference type="Pfam" id="PF00528">
    <property type="entry name" value="BPD_transp_1"/>
    <property type="match status" value="1"/>
</dbReference>
<feature type="transmembrane region" description="Helical" evidence="7">
    <location>
        <begin position="263"/>
        <end position="280"/>
    </location>
</feature>
<feature type="transmembrane region" description="Helical" evidence="7">
    <location>
        <begin position="105"/>
        <end position="132"/>
    </location>
</feature>
<dbReference type="PANTHER" id="PTHR30193:SF37">
    <property type="entry name" value="INNER MEMBRANE ABC TRANSPORTER PERMEASE PROTEIN YCJO"/>
    <property type="match status" value="1"/>
</dbReference>
<dbReference type="Proteomes" id="UP001144256">
    <property type="component" value="Unassembled WGS sequence"/>
</dbReference>
<evidence type="ECO:0000256" key="3">
    <source>
        <dbReference type="ARBA" id="ARBA00022475"/>
    </source>
</evidence>
<reference evidence="9" key="1">
    <citation type="submission" date="2022-06" db="EMBL/GenBank/DDBJ databases">
        <title>Vallitalea longa sp. nov., an anaerobic bacterium isolated from marine sediment.</title>
        <authorList>
            <person name="Hirano S."/>
            <person name="Terahara T."/>
            <person name="Mori K."/>
            <person name="Hamada M."/>
            <person name="Matsumoto R."/>
            <person name="Kobayashi T."/>
        </authorList>
    </citation>
    <scope>NUCLEOTIDE SEQUENCE</scope>
    <source>
        <strain evidence="9">SH18-1</strain>
    </source>
</reference>
<dbReference type="InterPro" id="IPR051393">
    <property type="entry name" value="ABC_transporter_permease"/>
</dbReference>
<dbReference type="RefSeq" id="WP_281814935.1">
    <property type="nucleotide sequence ID" value="NZ_BRLB01000004.1"/>
</dbReference>
<keyword evidence="5 7" id="KW-1133">Transmembrane helix</keyword>
<sequence length="288" mass="32366">MKQSKVGFWLFLLPSLLAFTIVVLIPAIWGLGYSLTDWNGISHNVHFVGFQNYKTIFLGDKDFLHAFLFTTLFSFCAVIFINVVGFALALLVTSKVKCSTFMRTVFFMPNLIGGILLGFIWQFIFIQGFGAISKITGIQGFSNWLSDTTTSFWGLLILITWQLSGYMMIIYIAYIQSISNDLIEAAQIDGANYIQRLRKIVIPLVRPAFTIGMFLSLSTCFKLYDQNLALTNGGPYNSTEMLALNIYNTAFKYNDLGLAQAKAVIFLIAVATIGLIQLYFNKKKEAEM</sequence>
<evidence type="ECO:0000256" key="4">
    <source>
        <dbReference type="ARBA" id="ARBA00022692"/>
    </source>
</evidence>
<dbReference type="InterPro" id="IPR000515">
    <property type="entry name" value="MetI-like"/>
</dbReference>